<sequence length="242" mass="25092">MLARRLAVVTGAARGIGLAVARDIAAADCKVLMVGRNADAIEAAAGRLQGDGLDVLPHCADVTDASAIAALAARLRREFGRVDILVNNAGIFPEARDFARPPPAASVFVVEPETVATTIDCNALAALRLLQACVPLMRENGYGRIVNVSSGMGQLSEMGGFWPGYRMSKAALNALTRLAANELAGTAIKINSVCPGWCRTGMGGENATRSAEEGASGIVWAALLPADGPSGGFFRDGKAIDW</sequence>
<proteinExistence type="inferred from homology"/>
<evidence type="ECO:0000256" key="1">
    <source>
        <dbReference type="ARBA" id="ARBA00006484"/>
    </source>
</evidence>
<dbReference type="EC" id="1.1.1.30" evidence="5"/>
<name>A0A011NV35_9PROT</name>
<protein>
    <submittedName>
        <fullName evidence="5">D-beta-hydroxybutyrate dehydrogenase</fullName>
        <ecNumber evidence="5">1.1.1.30</ecNumber>
    </submittedName>
</protein>
<dbReference type="PATRIC" id="fig|1454001.3.peg.1261"/>
<evidence type="ECO:0000256" key="4">
    <source>
        <dbReference type="RuleBase" id="RU000363"/>
    </source>
</evidence>
<dbReference type="InterPro" id="IPR002347">
    <property type="entry name" value="SDR_fam"/>
</dbReference>
<evidence type="ECO:0000256" key="2">
    <source>
        <dbReference type="ARBA" id="ARBA00022857"/>
    </source>
</evidence>
<dbReference type="STRING" id="1454001.AW08_01237"/>
<dbReference type="Gene3D" id="3.40.50.720">
    <property type="entry name" value="NAD(P)-binding Rossmann-like Domain"/>
    <property type="match status" value="1"/>
</dbReference>
<gene>
    <name evidence="5" type="primary">bdhA</name>
    <name evidence="5" type="ORF">AW08_01237</name>
</gene>
<dbReference type="PANTHER" id="PTHR43490">
    <property type="entry name" value="(+)-NEOMENTHOL DEHYDROGENASE"/>
    <property type="match status" value="1"/>
</dbReference>
<dbReference type="SUPFAM" id="SSF51735">
    <property type="entry name" value="NAD(P)-binding Rossmann-fold domains"/>
    <property type="match status" value="1"/>
</dbReference>
<dbReference type="InterPro" id="IPR036291">
    <property type="entry name" value="NAD(P)-bd_dom_sf"/>
</dbReference>
<keyword evidence="6" id="KW-1185">Reference proteome</keyword>
<comment type="caution">
    <text evidence="5">The sequence shown here is derived from an EMBL/GenBank/DDBJ whole genome shotgun (WGS) entry which is preliminary data.</text>
</comment>
<reference evidence="5" key="1">
    <citation type="submission" date="2014-02" db="EMBL/GenBank/DDBJ databases">
        <title>Expanding our view of genomic diversity in Candidatus Accumulibacter clades.</title>
        <authorList>
            <person name="Skennerton C.T."/>
            <person name="Barr J.J."/>
            <person name="Slater F.R."/>
            <person name="Bond P.L."/>
            <person name="Tyson G.W."/>
        </authorList>
    </citation>
    <scope>NUCLEOTIDE SEQUENCE [LARGE SCALE GENOMIC DNA]</scope>
</reference>
<keyword evidence="2" id="KW-0521">NADP</keyword>
<evidence type="ECO:0000313" key="6">
    <source>
        <dbReference type="Proteomes" id="UP000020218"/>
    </source>
</evidence>
<comment type="similarity">
    <text evidence="1 4">Belongs to the short-chain dehydrogenases/reductases (SDR) family.</text>
</comment>
<dbReference type="Proteomes" id="UP000020218">
    <property type="component" value="Unassembled WGS sequence"/>
</dbReference>
<dbReference type="PRINTS" id="PR00080">
    <property type="entry name" value="SDRFAMILY"/>
</dbReference>
<dbReference type="Pfam" id="PF00106">
    <property type="entry name" value="adh_short"/>
    <property type="match status" value="1"/>
</dbReference>
<dbReference type="GO" id="GO:0003858">
    <property type="term" value="F:3-hydroxybutyrate dehydrogenase activity"/>
    <property type="evidence" value="ECO:0007669"/>
    <property type="project" value="UniProtKB-EC"/>
</dbReference>
<keyword evidence="3 5" id="KW-0560">Oxidoreductase</keyword>
<evidence type="ECO:0000256" key="3">
    <source>
        <dbReference type="ARBA" id="ARBA00023002"/>
    </source>
</evidence>
<accession>A0A011NV35</accession>
<dbReference type="EMBL" id="JFAX01000005">
    <property type="protein sequence ID" value="EXI68455.1"/>
    <property type="molecule type" value="Genomic_DNA"/>
</dbReference>
<organism evidence="5 6">
    <name type="scientific">Candidatus Accumulibacter adjunctus</name>
    <dbReference type="NCBI Taxonomy" id="1454001"/>
    <lineage>
        <taxon>Bacteria</taxon>
        <taxon>Pseudomonadati</taxon>
        <taxon>Pseudomonadota</taxon>
        <taxon>Betaproteobacteria</taxon>
        <taxon>Candidatus Accumulibacter</taxon>
    </lineage>
</organism>
<dbReference type="PANTHER" id="PTHR43490:SF99">
    <property type="entry name" value="SHORT-CHAIN DEHYDROGENASE_REDUCTASE"/>
    <property type="match status" value="1"/>
</dbReference>
<dbReference type="PRINTS" id="PR00081">
    <property type="entry name" value="GDHRDH"/>
</dbReference>
<evidence type="ECO:0000313" key="5">
    <source>
        <dbReference type="EMBL" id="EXI68455.1"/>
    </source>
</evidence>
<dbReference type="GO" id="GO:0016020">
    <property type="term" value="C:membrane"/>
    <property type="evidence" value="ECO:0007669"/>
    <property type="project" value="TreeGrafter"/>
</dbReference>
<dbReference type="AlphaFoldDB" id="A0A011NV35"/>